<dbReference type="InterPro" id="IPR013324">
    <property type="entry name" value="RNA_pol_sigma_r3/r4-like"/>
</dbReference>
<evidence type="ECO:0000259" key="6">
    <source>
        <dbReference type="Pfam" id="PF08281"/>
    </source>
</evidence>
<dbReference type="SUPFAM" id="SSF88946">
    <property type="entry name" value="Sigma2 domain of RNA polymerase sigma factors"/>
    <property type="match status" value="1"/>
</dbReference>
<organism evidence="7 8">
    <name type="scientific">Cytobacillus spartinae</name>
    <dbReference type="NCBI Taxonomy" id="3299023"/>
    <lineage>
        <taxon>Bacteria</taxon>
        <taxon>Bacillati</taxon>
        <taxon>Bacillota</taxon>
        <taxon>Bacilli</taxon>
        <taxon>Bacillales</taxon>
        <taxon>Bacillaceae</taxon>
        <taxon>Cytobacillus</taxon>
    </lineage>
</organism>
<feature type="domain" description="RNA polymerase sigma-70 region 2" evidence="5">
    <location>
        <begin position="35"/>
        <end position="88"/>
    </location>
</feature>
<feature type="domain" description="RNA polymerase sigma factor 70 region 4 type 2" evidence="6">
    <location>
        <begin position="122"/>
        <end position="173"/>
    </location>
</feature>
<evidence type="ECO:0000256" key="4">
    <source>
        <dbReference type="ARBA" id="ARBA00023163"/>
    </source>
</evidence>
<evidence type="ECO:0000256" key="3">
    <source>
        <dbReference type="ARBA" id="ARBA00023082"/>
    </source>
</evidence>
<dbReference type="Pfam" id="PF08281">
    <property type="entry name" value="Sigma70_r4_2"/>
    <property type="match status" value="1"/>
</dbReference>
<accession>A0ABW6K8H1</accession>
<evidence type="ECO:0000313" key="7">
    <source>
        <dbReference type="EMBL" id="MFE8700459.1"/>
    </source>
</evidence>
<dbReference type="EMBL" id="JBIACK010000002">
    <property type="protein sequence ID" value="MFE8700459.1"/>
    <property type="molecule type" value="Genomic_DNA"/>
</dbReference>
<keyword evidence="4" id="KW-0804">Transcription</keyword>
<dbReference type="PANTHER" id="PTHR43133">
    <property type="entry name" value="RNA POLYMERASE ECF-TYPE SIGMA FACTO"/>
    <property type="match status" value="1"/>
</dbReference>
<evidence type="ECO:0000313" key="8">
    <source>
        <dbReference type="Proteomes" id="UP001601059"/>
    </source>
</evidence>
<dbReference type="RefSeq" id="WP_389359644.1">
    <property type="nucleotide sequence ID" value="NZ_JBIACK010000002.1"/>
</dbReference>
<dbReference type="Gene3D" id="1.10.10.10">
    <property type="entry name" value="Winged helix-like DNA-binding domain superfamily/Winged helix DNA-binding domain"/>
    <property type="match status" value="1"/>
</dbReference>
<dbReference type="InterPro" id="IPR036388">
    <property type="entry name" value="WH-like_DNA-bd_sf"/>
</dbReference>
<dbReference type="Pfam" id="PF04542">
    <property type="entry name" value="Sigma70_r2"/>
    <property type="match status" value="1"/>
</dbReference>
<dbReference type="SUPFAM" id="SSF88659">
    <property type="entry name" value="Sigma3 and sigma4 domains of RNA polymerase sigma factors"/>
    <property type="match status" value="1"/>
</dbReference>
<dbReference type="InterPro" id="IPR013325">
    <property type="entry name" value="RNA_pol_sigma_r2"/>
</dbReference>
<protein>
    <submittedName>
        <fullName evidence="7">Sigma-70 family RNA polymerase sigma factor</fullName>
    </submittedName>
</protein>
<dbReference type="NCBIfam" id="NF006930">
    <property type="entry name" value="PRK09415.1"/>
    <property type="match status" value="1"/>
</dbReference>
<evidence type="ECO:0000256" key="1">
    <source>
        <dbReference type="ARBA" id="ARBA00010641"/>
    </source>
</evidence>
<comment type="caution">
    <text evidence="7">The sequence shown here is derived from an EMBL/GenBank/DDBJ whole genome shotgun (WGS) entry which is preliminary data.</text>
</comment>
<dbReference type="InterPro" id="IPR007627">
    <property type="entry name" value="RNA_pol_sigma70_r2"/>
</dbReference>
<dbReference type="InterPro" id="IPR039425">
    <property type="entry name" value="RNA_pol_sigma-70-like"/>
</dbReference>
<gene>
    <name evidence="7" type="ORF">ACFYKX_07530</name>
</gene>
<comment type="similarity">
    <text evidence="1">Belongs to the sigma-70 factor family. ECF subfamily.</text>
</comment>
<sequence length="190" mass="22063">MAFSTIDTLITEDIEDLDALLEEIMVTYGTELGILAFSYVKNVETAKDIVQNVFIKCYYNLKSFRRNSTIKTWLYRITINECKDHLRSSFFRRVIPSGFIKDQTASTIGTPESTFFEKENRESLINAVIKLPAKYREVIFLFYIQELSQKEIADVLGITINTLKTRLRRAKSNLNLILLKEGLSNEWELQ</sequence>
<evidence type="ECO:0000256" key="2">
    <source>
        <dbReference type="ARBA" id="ARBA00023015"/>
    </source>
</evidence>
<proteinExistence type="inferred from homology"/>
<dbReference type="InterPro" id="IPR013249">
    <property type="entry name" value="RNA_pol_sigma70_r4_t2"/>
</dbReference>
<keyword evidence="3" id="KW-0731">Sigma factor</keyword>
<reference evidence="7 8" key="1">
    <citation type="submission" date="2024-08" db="EMBL/GenBank/DDBJ databases">
        <title>Two novel Cytobacillus novel species.</title>
        <authorList>
            <person name="Liu G."/>
        </authorList>
    </citation>
    <scope>NUCLEOTIDE SEQUENCE [LARGE SCALE GENOMIC DNA]</scope>
    <source>
        <strain evidence="7 8">FJAT-54145</strain>
    </source>
</reference>
<dbReference type="PANTHER" id="PTHR43133:SF60">
    <property type="entry name" value="RNA POLYMERASE SIGMA FACTOR SIGV"/>
    <property type="match status" value="1"/>
</dbReference>
<dbReference type="CDD" id="cd06171">
    <property type="entry name" value="Sigma70_r4"/>
    <property type="match status" value="1"/>
</dbReference>
<dbReference type="Proteomes" id="UP001601059">
    <property type="component" value="Unassembled WGS sequence"/>
</dbReference>
<keyword evidence="8" id="KW-1185">Reference proteome</keyword>
<dbReference type="InterPro" id="IPR014284">
    <property type="entry name" value="RNA_pol_sigma-70_dom"/>
</dbReference>
<evidence type="ECO:0000259" key="5">
    <source>
        <dbReference type="Pfam" id="PF04542"/>
    </source>
</evidence>
<dbReference type="NCBIfam" id="TIGR02937">
    <property type="entry name" value="sigma70-ECF"/>
    <property type="match status" value="1"/>
</dbReference>
<dbReference type="Gene3D" id="1.10.1740.10">
    <property type="match status" value="1"/>
</dbReference>
<name>A0ABW6K8H1_9BACI</name>
<keyword evidence="2" id="KW-0805">Transcription regulation</keyword>